<protein>
    <recommendedName>
        <fullName evidence="3">PROP1-like PPR domain-containing protein</fullName>
    </recommendedName>
</protein>
<organism evidence="4 5">
    <name type="scientific">Fragilariopsis cylindrus CCMP1102</name>
    <dbReference type="NCBI Taxonomy" id="635003"/>
    <lineage>
        <taxon>Eukaryota</taxon>
        <taxon>Sar</taxon>
        <taxon>Stramenopiles</taxon>
        <taxon>Ochrophyta</taxon>
        <taxon>Bacillariophyta</taxon>
        <taxon>Bacillariophyceae</taxon>
        <taxon>Bacillariophycidae</taxon>
        <taxon>Bacillariales</taxon>
        <taxon>Bacillariaceae</taxon>
        <taxon>Fragilariopsis</taxon>
    </lineage>
</organism>
<proteinExistence type="predicted"/>
<dbReference type="AlphaFoldDB" id="A0A1E7FDD5"/>
<dbReference type="EMBL" id="KV784358">
    <property type="protein sequence ID" value="OEU16055.1"/>
    <property type="molecule type" value="Genomic_DNA"/>
</dbReference>
<accession>A0A1E7FDD5</accession>
<feature type="repeat" description="PPR" evidence="2">
    <location>
        <begin position="9"/>
        <end position="39"/>
    </location>
</feature>
<dbReference type="OrthoDB" id="44486at2759"/>
<evidence type="ECO:0000256" key="2">
    <source>
        <dbReference type="PROSITE-ProRule" id="PRU00708"/>
    </source>
</evidence>
<feature type="repeat" description="PPR" evidence="2">
    <location>
        <begin position="229"/>
        <end position="263"/>
    </location>
</feature>
<name>A0A1E7FDD5_9STRA</name>
<sequence length="293" mass="32676">MKTTPLKPNEFTFGSLINACNRARNAEKAMEVLRSMEKNYNVAPNAIVYSSAISACARSEPPKPELALQLLQEVNATGTPANTVAYTAAITGCEYAGEWKESFFLLDRMRKEGVEPNEITMAAVIAACATACCTDSASKVFRMMKEDDIEPNEIIYGAAISCFRKAREPQRCLFLLKKMMKEELSPNAATLNTVMIALTDGTKKSDSERIMKLYKLMNSAHIDDHGQPNRYTYNILINYFADNHQPAAAEAFLDKMRNDGFKPDVNLYTATVTVSLVIVAYFRSIQQLFFPLV</sequence>
<keyword evidence="5" id="KW-1185">Reference proteome</keyword>
<evidence type="ECO:0000313" key="5">
    <source>
        <dbReference type="Proteomes" id="UP000095751"/>
    </source>
</evidence>
<dbReference type="InParanoid" id="A0A1E7FDD5"/>
<dbReference type="PANTHER" id="PTHR47447:SF17">
    <property type="entry name" value="OS12G0638900 PROTEIN"/>
    <property type="match status" value="1"/>
</dbReference>
<dbReference type="InterPro" id="IPR002885">
    <property type="entry name" value="PPR_rpt"/>
</dbReference>
<dbReference type="InterPro" id="IPR033443">
    <property type="entry name" value="PROP1-like_PPR_dom"/>
</dbReference>
<dbReference type="Pfam" id="PF12854">
    <property type="entry name" value="PPR_1"/>
    <property type="match status" value="1"/>
</dbReference>
<dbReference type="Gene3D" id="1.25.40.10">
    <property type="entry name" value="Tetratricopeptide repeat domain"/>
    <property type="match status" value="3"/>
</dbReference>
<feature type="repeat" description="PPR" evidence="2">
    <location>
        <begin position="82"/>
        <end position="116"/>
    </location>
</feature>
<feature type="repeat" description="PPR" evidence="2">
    <location>
        <begin position="152"/>
        <end position="186"/>
    </location>
</feature>
<feature type="domain" description="PROP1-like PPR" evidence="3">
    <location>
        <begin position="52"/>
        <end position="190"/>
    </location>
</feature>
<evidence type="ECO:0000259" key="3">
    <source>
        <dbReference type="Pfam" id="PF17177"/>
    </source>
</evidence>
<dbReference type="PROSITE" id="PS51375">
    <property type="entry name" value="PPR"/>
    <property type="match status" value="5"/>
</dbReference>
<dbReference type="Proteomes" id="UP000095751">
    <property type="component" value="Unassembled WGS sequence"/>
</dbReference>
<keyword evidence="1" id="KW-0677">Repeat</keyword>
<reference evidence="4 5" key="1">
    <citation type="submission" date="2016-09" db="EMBL/GenBank/DDBJ databases">
        <title>Extensive genetic diversity and differential bi-allelic expression allows diatom success in the polar Southern Ocean.</title>
        <authorList>
            <consortium name="DOE Joint Genome Institute"/>
            <person name="Mock T."/>
            <person name="Otillar R.P."/>
            <person name="Strauss J."/>
            <person name="Dupont C."/>
            <person name="Frickenhaus S."/>
            <person name="Maumus F."/>
            <person name="Mcmullan M."/>
            <person name="Sanges R."/>
            <person name="Schmutz J."/>
            <person name="Toseland A."/>
            <person name="Valas R."/>
            <person name="Veluchamy A."/>
            <person name="Ward B.J."/>
            <person name="Allen A."/>
            <person name="Barry K."/>
            <person name="Falciatore A."/>
            <person name="Ferrante M."/>
            <person name="Fortunato A.E."/>
            <person name="Gloeckner G."/>
            <person name="Gruber A."/>
            <person name="Hipkin R."/>
            <person name="Janech M."/>
            <person name="Kroth P."/>
            <person name="Leese F."/>
            <person name="Lindquist E."/>
            <person name="Lyon B.R."/>
            <person name="Martin J."/>
            <person name="Mayer C."/>
            <person name="Parker M."/>
            <person name="Quesneville H."/>
            <person name="Raymond J."/>
            <person name="Uhlig C."/>
            <person name="Valentin K.U."/>
            <person name="Worden A.Z."/>
            <person name="Armbrust E.V."/>
            <person name="Bowler C."/>
            <person name="Green B."/>
            <person name="Moulton V."/>
            <person name="Van Oosterhout C."/>
            <person name="Grigoriev I."/>
        </authorList>
    </citation>
    <scope>NUCLEOTIDE SEQUENCE [LARGE SCALE GENOMIC DNA]</scope>
    <source>
        <strain evidence="4 5">CCMP1102</strain>
    </source>
</reference>
<dbReference type="NCBIfam" id="TIGR00756">
    <property type="entry name" value="PPR"/>
    <property type="match status" value="5"/>
</dbReference>
<dbReference type="InterPro" id="IPR011990">
    <property type="entry name" value="TPR-like_helical_dom_sf"/>
</dbReference>
<dbReference type="Pfam" id="PF13041">
    <property type="entry name" value="PPR_2"/>
    <property type="match status" value="1"/>
</dbReference>
<dbReference type="PANTHER" id="PTHR47447">
    <property type="entry name" value="OS03G0856100 PROTEIN"/>
    <property type="match status" value="1"/>
</dbReference>
<dbReference type="KEGG" id="fcy:FRACYDRAFT_185285"/>
<gene>
    <name evidence="4" type="ORF">FRACYDRAFT_185285</name>
</gene>
<evidence type="ECO:0000256" key="1">
    <source>
        <dbReference type="ARBA" id="ARBA00022737"/>
    </source>
</evidence>
<dbReference type="Pfam" id="PF17177">
    <property type="entry name" value="PPR_long"/>
    <property type="match status" value="1"/>
</dbReference>
<evidence type="ECO:0000313" key="4">
    <source>
        <dbReference type="EMBL" id="OEU16055.1"/>
    </source>
</evidence>
<feature type="repeat" description="PPR" evidence="2">
    <location>
        <begin position="117"/>
        <end position="151"/>
    </location>
</feature>